<dbReference type="FunFam" id="1.10.10.2830:FF:000001">
    <property type="entry name" value="Chromosome partitioning protein ParB"/>
    <property type="match status" value="1"/>
</dbReference>
<comment type="caution">
    <text evidence="7">The sequence shown here is derived from an EMBL/GenBank/DDBJ whole genome shotgun (WGS) entry which is preliminary data.</text>
</comment>
<evidence type="ECO:0000313" key="7">
    <source>
        <dbReference type="EMBL" id="MST67354.1"/>
    </source>
</evidence>
<dbReference type="InterPro" id="IPR036086">
    <property type="entry name" value="ParB/Sulfiredoxin_sf"/>
</dbReference>
<dbReference type="InterPro" id="IPR041468">
    <property type="entry name" value="HTH_ParB/Spo0J"/>
</dbReference>
<keyword evidence="8" id="KW-1185">Reference proteome</keyword>
<dbReference type="EMBL" id="VUMS01000023">
    <property type="protein sequence ID" value="MST67354.1"/>
    <property type="molecule type" value="Genomic_DNA"/>
</dbReference>
<dbReference type="GO" id="GO:0045881">
    <property type="term" value="P:positive regulation of sporulation resulting in formation of a cellular spore"/>
    <property type="evidence" value="ECO:0007669"/>
    <property type="project" value="TreeGrafter"/>
</dbReference>
<protein>
    <submittedName>
        <fullName evidence="7">ParB/RepB/Spo0J family partition protein</fullName>
    </submittedName>
</protein>
<dbReference type="CDD" id="cd16393">
    <property type="entry name" value="SPO0J_N"/>
    <property type="match status" value="1"/>
</dbReference>
<dbReference type="InterPro" id="IPR057240">
    <property type="entry name" value="ParB_dimer_C"/>
</dbReference>
<dbReference type="NCBIfam" id="TIGR00180">
    <property type="entry name" value="parB_part"/>
    <property type="match status" value="1"/>
</dbReference>
<feature type="compositionally biased region" description="Gly residues" evidence="5">
    <location>
        <begin position="1"/>
        <end position="10"/>
    </location>
</feature>
<name>A0A7X2P4T4_9FIRM</name>
<keyword evidence="4" id="KW-0238">DNA-binding</keyword>
<evidence type="ECO:0000313" key="8">
    <source>
        <dbReference type="Proteomes" id="UP000440513"/>
    </source>
</evidence>
<feature type="domain" description="ParB-like N-terminal" evidence="6">
    <location>
        <begin position="52"/>
        <end position="141"/>
    </location>
</feature>
<dbReference type="SMART" id="SM00470">
    <property type="entry name" value="ParB"/>
    <property type="match status" value="1"/>
</dbReference>
<dbReference type="Gene3D" id="1.10.10.2830">
    <property type="match status" value="1"/>
</dbReference>
<dbReference type="InterPro" id="IPR004437">
    <property type="entry name" value="ParB/RepB/Spo0J"/>
</dbReference>
<evidence type="ECO:0000259" key="6">
    <source>
        <dbReference type="SMART" id="SM00470"/>
    </source>
</evidence>
<dbReference type="InterPro" id="IPR050336">
    <property type="entry name" value="Chromosome_partition/occlusion"/>
</dbReference>
<dbReference type="GO" id="GO:0007059">
    <property type="term" value="P:chromosome segregation"/>
    <property type="evidence" value="ECO:0007669"/>
    <property type="project" value="UniProtKB-KW"/>
</dbReference>
<dbReference type="Proteomes" id="UP000440513">
    <property type="component" value="Unassembled WGS sequence"/>
</dbReference>
<dbReference type="SUPFAM" id="SSF109709">
    <property type="entry name" value="KorB DNA-binding domain-like"/>
    <property type="match status" value="1"/>
</dbReference>
<dbReference type="FunFam" id="3.90.1530.30:FF:000001">
    <property type="entry name" value="Chromosome partitioning protein ParB"/>
    <property type="match status" value="1"/>
</dbReference>
<evidence type="ECO:0000256" key="5">
    <source>
        <dbReference type="SAM" id="MobiDB-lite"/>
    </source>
</evidence>
<dbReference type="PANTHER" id="PTHR33375:SF1">
    <property type="entry name" value="CHROMOSOME-PARTITIONING PROTEIN PARB-RELATED"/>
    <property type="match status" value="1"/>
</dbReference>
<dbReference type="InterPro" id="IPR003115">
    <property type="entry name" value="ParB_N"/>
</dbReference>
<evidence type="ECO:0000256" key="3">
    <source>
        <dbReference type="ARBA" id="ARBA00022829"/>
    </source>
</evidence>
<evidence type="ECO:0000256" key="4">
    <source>
        <dbReference type="ARBA" id="ARBA00023125"/>
    </source>
</evidence>
<sequence>MAVKKGGLGKGLDSLIPSGAPKNKKNITEEKKQPVKVVEKVVEKIVEKPVEMKMKITEVEPNREQPRKNFDEDALLELAESIKQFGVLQPLLVQKKDDYYEIIAGERRWRAAKLAGLKEVPVIIKDFSDQEVVEIALIENIQREDLNAIEEAVAYKRLMEEFHLKQDEIAERVSKSRTAVTNAMRLLKLDERVQDMLIQDMISPGHARTLLGIEDKDQQYNLAMRIFDEKLSVRDTEKIVKDLQKPKKEEKKKEADPQMEVIYQQLEERIKSIVGTKVAIQHKNKNKGKIEIEYYSQAELERLIDLFESIKES</sequence>
<evidence type="ECO:0000256" key="2">
    <source>
        <dbReference type="ARBA" id="ARBA00006295"/>
    </source>
</evidence>
<dbReference type="GO" id="GO:0009295">
    <property type="term" value="C:nucleoid"/>
    <property type="evidence" value="ECO:0007669"/>
    <property type="project" value="UniProtKB-SubCell"/>
</dbReference>
<dbReference type="RefSeq" id="WP_022170960.1">
    <property type="nucleotide sequence ID" value="NZ_VUMS01000023.1"/>
</dbReference>
<dbReference type="Gene3D" id="3.90.1530.30">
    <property type="match status" value="1"/>
</dbReference>
<comment type="subcellular location">
    <subcellularLocation>
        <location evidence="1">Cytoplasm</location>
        <location evidence="1">Nucleoid</location>
    </subcellularLocation>
</comment>
<dbReference type="GO" id="GO:0005694">
    <property type="term" value="C:chromosome"/>
    <property type="evidence" value="ECO:0007669"/>
    <property type="project" value="TreeGrafter"/>
</dbReference>
<dbReference type="Pfam" id="PF02195">
    <property type="entry name" value="ParB_N"/>
    <property type="match status" value="1"/>
</dbReference>
<keyword evidence="3" id="KW-0159">Chromosome partition</keyword>
<dbReference type="GO" id="GO:0003677">
    <property type="term" value="F:DNA binding"/>
    <property type="evidence" value="ECO:0007669"/>
    <property type="project" value="UniProtKB-KW"/>
</dbReference>
<evidence type="ECO:0000256" key="1">
    <source>
        <dbReference type="ARBA" id="ARBA00004453"/>
    </source>
</evidence>
<reference evidence="7 8" key="1">
    <citation type="submission" date="2019-08" db="EMBL/GenBank/DDBJ databases">
        <title>In-depth cultivation of the pig gut microbiome towards novel bacterial diversity and tailored functional studies.</title>
        <authorList>
            <person name="Wylensek D."/>
            <person name="Hitch T.C.A."/>
            <person name="Clavel T."/>
        </authorList>
    </citation>
    <scope>NUCLEOTIDE SEQUENCE [LARGE SCALE GENOMIC DNA]</scope>
    <source>
        <strain evidence="7 8">BSM-380-WT-5A</strain>
    </source>
</reference>
<dbReference type="Pfam" id="PF17762">
    <property type="entry name" value="HTH_ParB"/>
    <property type="match status" value="1"/>
</dbReference>
<dbReference type="PANTHER" id="PTHR33375">
    <property type="entry name" value="CHROMOSOME-PARTITIONING PROTEIN PARB-RELATED"/>
    <property type="match status" value="1"/>
</dbReference>
<comment type="similarity">
    <text evidence="2">Belongs to the ParB family.</text>
</comment>
<dbReference type="SUPFAM" id="SSF110849">
    <property type="entry name" value="ParB/Sulfiredoxin"/>
    <property type="match status" value="1"/>
</dbReference>
<organism evidence="7 8">
    <name type="scientific">Oliverpabstia intestinalis</name>
    <dbReference type="NCBI Taxonomy" id="2606633"/>
    <lineage>
        <taxon>Bacteria</taxon>
        <taxon>Bacillati</taxon>
        <taxon>Bacillota</taxon>
        <taxon>Clostridia</taxon>
        <taxon>Lachnospirales</taxon>
        <taxon>Lachnospiraceae</taxon>
        <taxon>Oliverpabstia</taxon>
    </lineage>
</organism>
<feature type="region of interest" description="Disordered" evidence="5">
    <location>
        <begin position="1"/>
        <end position="33"/>
    </location>
</feature>
<accession>A0A7X2P4T4</accession>
<gene>
    <name evidence="7" type="ORF">FYJ57_11650</name>
</gene>
<proteinExistence type="inferred from homology"/>
<dbReference type="AlphaFoldDB" id="A0A7X2P4T4"/>
<dbReference type="Pfam" id="PF23552">
    <property type="entry name" value="ParB_C"/>
    <property type="match status" value="1"/>
</dbReference>